<proteinExistence type="predicted"/>
<keyword evidence="2" id="KW-1185">Reference proteome</keyword>
<comment type="caution">
    <text evidence="1">The sequence shown here is derived from an EMBL/GenBank/DDBJ whole genome shotgun (WGS) entry which is preliminary data.</text>
</comment>
<accession>A0AC61QJU0</accession>
<sequence>MAKFNFKKIFPLILPLFIEVSRYLIPNITAPVKTKSNDTISTLENLLVRMERKVQENRLQVYKLRKLIIVWSTINSALLVAILVKLLFF</sequence>
<evidence type="ECO:0000313" key="1">
    <source>
        <dbReference type="EMBL" id="TDF73530.1"/>
    </source>
</evidence>
<name>A0AC61QJU0_9BACT</name>
<dbReference type="EMBL" id="SMOG01000005">
    <property type="protein sequence ID" value="TDF73530.1"/>
    <property type="molecule type" value="Genomic_DNA"/>
</dbReference>
<protein>
    <submittedName>
        <fullName evidence="1">Uncharacterized protein</fullName>
    </submittedName>
</protein>
<dbReference type="Proteomes" id="UP000294588">
    <property type="component" value="Unassembled WGS sequence"/>
</dbReference>
<evidence type="ECO:0000313" key="2">
    <source>
        <dbReference type="Proteomes" id="UP000294588"/>
    </source>
</evidence>
<gene>
    <name evidence="1" type="ORF">E0946_02955</name>
</gene>
<organism evidence="1 2">
    <name type="scientific">Candidatus Syntrophosphaera thermopropionivorans</name>
    <dbReference type="NCBI Taxonomy" id="2593015"/>
    <lineage>
        <taxon>Bacteria</taxon>
        <taxon>Pseudomonadati</taxon>
        <taxon>Candidatus Cloacimonadota</taxon>
        <taxon>Candidatus Cloacimonadia</taxon>
        <taxon>Candidatus Cloacimonadales</taxon>
        <taxon>Candidatus Cloacimonadaceae</taxon>
        <taxon>Candidatus Syntrophosphaera</taxon>
    </lineage>
</organism>
<reference evidence="1" key="1">
    <citation type="submission" date="2019-03" db="EMBL/GenBank/DDBJ databases">
        <title>Candidatus Syntrophosphaera thermopropionivorans: a novel player in syntrophic propionate oxidation during anaerobic digestion.</title>
        <authorList>
            <person name="Dyksma S."/>
        </authorList>
    </citation>
    <scope>NUCLEOTIDE SEQUENCE</scope>
    <source>
        <strain evidence="1">W5</strain>
    </source>
</reference>